<name>A0A8S3ISJ7_9BILA</name>
<dbReference type="Proteomes" id="UP000681720">
    <property type="component" value="Unassembled WGS sequence"/>
</dbReference>
<evidence type="ECO:0000313" key="2">
    <source>
        <dbReference type="Proteomes" id="UP000681720"/>
    </source>
</evidence>
<protein>
    <submittedName>
        <fullName evidence="1">Uncharacterized protein</fullName>
    </submittedName>
</protein>
<evidence type="ECO:0000313" key="1">
    <source>
        <dbReference type="EMBL" id="CAF5204686.1"/>
    </source>
</evidence>
<reference evidence="1" key="1">
    <citation type="submission" date="2021-02" db="EMBL/GenBank/DDBJ databases">
        <authorList>
            <person name="Nowell W R."/>
        </authorList>
    </citation>
    <scope>NUCLEOTIDE SEQUENCE</scope>
</reference>
<accession>A0A8S3ISJ7</accession>
<sequence length="75" mass="9170">LFADKDTIMNACQTSDEFHRTKIDQREDEMFSRISNWLTTMVDNIHDEEEYKRNRKRIIEISRLIDYLRADIEDM</sequence>
<proteinExistence type="predicted"/>
<feature type="non-terminal residue" evidence="1">
    <location>
        <position position="1"/>
    </location>
</feature>
<comment type="caution">
    <text evidence="1">The sequence shown here is derived from an EMBL/GenBank/DDBJ whole genome shotgun (WGS) entry which is preliminary data.</text>
</comment>
<organism evidence="1 2">
    <name type="scientific">Rotaria magnacalcarata</name>
    <dbReference type="NCBI Taxonomy" id="392030"/>
    <lineage>
        <taxon>Eukaryota</taxon>
        <taxon>Metazoa</taxon>
        <taxon>Spiralia</taxon>
        <taxon>Gnathifera</taxon>
        <taxon>Rotifera</taxon>
        <taxon>Eurotatoria</taxon>
        <taxon>Bdelloidea</taxon>
        <taxon>Philodinida</taxon>
        <taxon>Philodinidae</taxon>
        <taxon>Rotaria</taxon>
    </lineage>
</organism>
<dbReference type="AlphaFoldDB" id="A0A8S3ISJ7"/>
<gene>
    <name evidence="1" type="ORF">GIL414_LOCUS77738</name>
</gene>
<dbReference type="EMBL" id="CAJOBJ010348315">
    <property type="protein sequence ID" value="CAF5204686.1"/>
    <property type="molecule type" value="Genomic_DNA"/>
</dbReference>